<dbReference type="Proteomes" id="UP000250434">
    <property type="component" value="Chromosome"/>
</dbReference>
<dbReference type="Gene3D" id="3.90.1150.10">
    <property type="entry name" value="Aspartate Aminotransferase, domain 1"/>
    <property type="match status" value="1"/>
</dbReference>
<sequence length="374" mass="39255">MDFADRARRVLPGGNTRTTIFVPPHPPYAVSGEGAVLTDDTGHRVIDGNNNYTSLIHGHAHPDVLAAAIEAAQRGTAFGLPTHAEVALAEHLRDRTGIEQWRFCNSGSEAVLMLLRAARAHTGRDLVVRFEGSYHGTGDALVSPDAPGVAPSAVLVLPQHDLGALTAAMREHGDRVAAVLIDLMPNHAGLAPADPAYVEALRDLTRQHGALLAIDEIITFRLHEGGLHRTYGIEPDLVAVGKVIGGGFPVGAIGGSAEVLAPFAPAAGAVSWGGTFNANPVTMAAGLTALTLFGTAEIAALNQRGDELRSRLRAEGVAVNGSGSLLRLMTPDPTRLWWDLYRRGVLIGTNGLLALSTAMTPDHLDQIAEAVTTS</sequence>
<dbReference type="OrthoDB" id="9801052at2"/>
<evidence type="ECO:0000256" key="4">
    <source>
        <dbReference type="RuleBase" id="RU003560"/>
    </source>
</evidence>
<evidence type="ECO:0000313" key="6">
    <source>
        <dbReference type="Proteomes" id="UP000250434"/>
    </source>
</evidence>
<dbReference type="PANTHER" id="PTHR43713:SF3">
    <property type="entry name" value="GLUTAMATE-1-SEMIALDEHYDE 2,1-AMINOMUTASE 1, CHLOROPLASTIC-RELATED"/>
    <property type="match status" value="1"/>
</dbReference>
<keyword evidence="2 4" id="KW-0663">Pyridoxal phosphate</keyword>
<organism evidence="5 6">
    <name type="scientific">Amycolatopsis albispora</name>
    <dbReference type="NCBI Taxonomy" id="1804986"/>
    <lineage>
        <taxon>Bacteria</taxon>
        <taxon>Bacillati</taxon>
        <taxon>Actinomycetota</taxon>
        <taxon>Actinomycetes</taxon>
        <taxon>Pseudonocardiales</taxon>
        <taxon>Pseudonocardiaceae</taxon>
        <taxon>Amycolatopsis</taxon>
    </lineage>
</organism>
<evidence type="ECO:0000313" key="5">
    <source>
        <dbReference type="EMBL" id="AXB42708.1"/>
    </source>
</evidence>
<proteinExistence type="inferred from homology"/>
<evidence type="ECO:0000256" key="3">
    <source>
        <dbReference type="ARBA" id="ARBA00023194"/>
    </source>
</evidence>
<dbReference type="InterPro" id="IPR015421">
    <property type="entry name" value="PyrdxlP-dep_Trfase_major"/>
</dbReference>
<dbReference type="EMBL" id="CP015163">
    <property type="protein sequence ID" value="AXB42708.1"/>
    <property type="molecule type" value="Genomic_DNA"/>
</dbReference>
<comment type="cofactor">
    <cofactor evidence="1">
        <name>pyridoxal 5'-phosphate</name>
        <dbReference type="ChEBI" id="CHEBI:597326"/>
    </cofactor>
</comment>
<dbReference type="GO" id="GO:0017000">
    <property type="term" value="P:antibiotic biosynthetic process"/>
    <property type="evidence" value="ECO:0007669"/>
    <property type="project" value="UniProtKB-KW"/>
</dbReference>
<dbReference type="SUPFAM" id="SSF53383">
    <property type="entry name" value="PLP-dependent transferases"/>
    <property type="match status" value="1"/>
</dbReference>
<gene>
    <name evidence="5" type="ORF">A4R43_09335</name>
</gene>
<keyword evidence="5" id="KW-0032">Aminotransferase</keyword>
<evidence type="ECO:0000256" key="1">
    <source>
        <dbReference type="ARBA" id="ARBA00001933"/>
    </source>
</evidence>
<keyword evidence="3" id="KW-0045">Antibiotic biosynthesis</keyword>
<dbReference type="GO" id="GO:0030170">
    <property type="term" value="F:pyridoxal phosphate binding"/>
    <property type="evidence" value="ECO:0007669"/>
    <property type="project" value="InterPro"/>
</dbReference>
<dbReference type="RefSeq" id="WP_113691970.1">
    <property type="nucleotide sequence ID" value="NZ_CP015163.1"/>
</dbReference>
<dbReference type="AlphaFoldDB" id="A0A344L3T4"/>
<comment type="similarity">
    <text evidence="4">Belongs to the class-III pyridoxal-phosphate-dependent aminotransferase family.</text>
</comment>
<dbReference type="Gene3D" id="3.40.640.10">
    <property type="entry name" value="Type I PLP-dependent aspartate aminotransferase-like (Major domain)"/>
    <property type="match status" value="1"/>
</dbReference>
<dbReference type="InterPro" id="IPR015422">
    <property type="entry name" value="PyrdxlP-dep_Trfase_small"/>
</dbReference>
<dbReference type="InterPro" id="IPR005814">
    <property type="entry name" value="Aminotrans_3"/>
</dbReference>
<keyword evidence="6" id="KW-1185">Reference proteome</keyword>
<dbReference type="GO" id="GO:0008483">
    <property type="term" value="F:transaminase activity"/>
    <property type="evidence" value="ECO:0007669"/>
    <property type="project" value="UniProtKB-KW"/>
</dbReference>
<dbReference type="PANTHER" id="PTHR43713">
    <property type="entry name" value="GLUTAMATE-1-SEMIALDEHYDE 2,1-AMINOMUTASE"/>
    <property type="match status" value="1"/>
</dbReference>
<dbReference type="KEGG" id="aab:A4R43_09335"/>
<name>A0A344L3T4_9PSEU</name>
<protein>
    <submittedName>
        <fullName evidence="5">Class III aminotransferase</fullName>
    </submittedName>
</protein>
<evidence type="ECO:0000256" key="2">
    <source>
        <dbReference type="ARBA" id="ARBA00022898"/>
    </source>
</evidence>
<accession>A0A344L3T4</accession>
<dbReference type="Pfam" id="PF00202">
    <property type="entry name" value="Aminotran_3"/>
    <property type="match status" value="1"/>
</dbReference>
<dbReference type="InterPro" id="IPR015424">
    <property type="entry name" value="PyrdxlP-dep_Trfase"/>
</dbReference>
<keyword evidence="5" id="KW-0808">Transferase</keyword>
<reference evidence="5 6" key="1">
    <citation type="submission" date="2016-04" db="EMBL/GenBank/DDBJ databases">
        <title>Complete genome sequence and analysis of deep-sea sediment isolate, Amycolatopsis sp. WP1.</title>
        <authorList>
            <person name="Wang H."/>
            <person name="Chen S."/>
            <person name="Wu Q."/>
        </authorList>
    </citation>
    <scope>NUCLEOTIDE SEQUENCE [LARGE SCALE GENOMIC DNA]</scope>
    <source>
        <strain evidence="5 6">WP1</strain>
    </source>
</reference>